<evidence type="ECO:0000313" key="2">
    <source>
        <dbReference type="EMBL" id="GMH27129.1"/>
    </source>
</evidence>
<feature type="compositionally biased region" description="Polar residues" evidence="1">
    <location>
        <begin position="44"/>
        <end position="53"/>
    </location>
</feature>
<evidence type="ECO:0000313" key="3">
    <source>
        <dbReference type="Proteomes" id="UP001279734"/>
    </source>
</evidence>
<organism evidence="2 3">
    <name type="scientific">Nepenthes gracilis</name>
    <name type="common">Slender pitcher plant</name>
    <dbReference type="NCBI Taxonomy" id="150966"/>
    <lineage>
        <taxon>Eukaryota</taxon>
        <taxon>Viridiplantae</taxon>
        <taxon>Streptophyta</taxon>
        <taxon>Embryophyta</taxon>
        <taxon>Tracheophyta</taxon>
        <taxon>Spermatophyta</taxon>
        <taxon>Magnoliopsida</taxon>
        <taxon>eudicotyledons</taxon>
        <taxon>Gunneridae</taxon>
        <taxon>Pentapetalae</taxon>
        <taxon>Caryophyllales</taxon>
        <taxon>Nepenthaceae</taxon>
        <taxon>Nepenthes</taxon>
    </lineage>
</organism>
<feature type="region of interest" description="Disordered" evidence="1">
    <location>
        <begin position="44"/>
        <end position="78"/>
    </location>
</feature>
<dbReference type="EMBL" id="BSYO01000032">
    <property type="protein sequence ID" value="GMH27129.1"/>
    <property type="molecule type" value="Genomic_DNA"/>
</dbReference>
<sequence length="105" mass="12166">MNFFAWYIGTLIRVRSGECAFEKGPPRPGRDRRSLASRVWELQGLQSTPSLQPSPAHREEKSEEQGHKQGKETCRFEPNVSILQARTDPFRPNFLQPCRQHQCSR</sequence>
<reference evidence="2" key="1">
    <citation type="submission" date="2023-05" db="EMBL/GenBank/DDBJ databases">
        <title>Nepenthes gracilis genome sequencing.</title>
        <authorList>
            <person name="Fukushima K."/>
        </authorList>
    </citation>
    <scope>NUCLEOTIDE SEQUENCE</scope>
    <source>
        <strain evidence="2">SING2019-196</strain>
    </source>
</reference>
<keyword evidence="3" id="KW-1185">Reference proteome</keyword>
<feature type="compositionally biased region" description="Basic and acidic residues" evidence="1">
    <location>
        <begin position="56"/>
        <end position="75"/>
    </location>
</feature>
<dbReference type="Proteomes" id="UP001279734">
    <property type="component" value="Unassembled WGS sequence"/>
</dbReference>
<accession>A0AAD3TD70</accession>
<dbReference type="AlphaFoldDB" id="A0AAD3TD70"/>
<name>A0AAD3TD70_NEPGR</name>
<gene>
    <name evidence="2" type="ORF">Nepgr_028972</name>
</gene>
<protein>
    <submittedName>
        <fullName evidence="2">Uncharacterized protein</fullName>
    </submittedName>
</protein>
<comment type="caution">
    <text evidence="2">The sequence shown here is derived from an EMBL/GenBank/DDBJ whole genome shotgun (WGS) entry which is preliminary data.</text>
</comment>
<evidence type="ECO:0000256" key="1">
    <source>
        <dbReference type="SAM" id="MobiDB-lite"/>
    </source>
</evidence>
<proteinExistence type="predicted"/>